<protein>
    <submittedName>
        <fullName evidence="1">Uncharacterized protein</fullName>
    </submittedName>
</protein>
<dbReference type="EMBL" id="ONZG01000005">
    <property type="protein sequence ID" value="SPJ28967.1"/>
    <property type="molecule type" value="Genomic_DNA"/>
</dbReference>
<accession>A0A2R8C952</accession>
<evidence type="ECO:0000313" key="1">
    <source>
        <dbReference type="EMBL" id="SPJ28967.1"/>
    </source>
</evidence>
<proteinExistence type="predicted"/>
<gene>
    <name evidence="1" type="ORF">TRM7615_02477</name>
</gene>
<name>A0A2R8C952_9RHOB</name>
<sequence>MQSQHLGQFPQVLRVWRGGISPGDKGEGEFPYTLRVVARLTSFTSHWTCVGGVV</sequence>
<organism evidence="1 2">
    <name type="scientific">Falsiruegeria mediterranea M17</name>
    <dbReference type="NCBI Taxonomy" id="1200281"/>
    <lineage>
        <taxon>Bacteria</taxon>
        <taxon>Pseudomonadati</taxon>
        <taxon>Pseudomonadota</taxon>
        <taxon>Alphaproteobacteria</taxon>
        <taxon>Rhodobacterales</taxon>
        <taxon>Roseobacteraceae</taxon>
        <taxon>Falsiruegeria</taxon>
    </lineage>
</organism>
<evidence type="ECO:0000313" key="2">
    <source>
        <dbReference type="Proteomes" id="UP000244898"/>
    </source>
</evidence>
<dbReference type="Proteomes" id="UP000244898">
    <property type="component" value="Unassembled WGS sequence"/>
</dbReference>
<keyword evidence="2" id="KW-1185">Reference proteome</keyword>
<reference evidence="2" key="1">
    <citation type="submission" date="2018-03" db="EMBL/GenBank/DDBJ databases">
        <authorList>
            <person name="Rodrigo-Torres L."/>
            <person name="Arahal R. D."/>
            <person name="Lucena T."/>
        </authorList>
    </citation>
    <scope>NUCLEOTIDE SEQUENCE [LARGE SCALE GENOMIC DNA]</scope>
    <source>
        <strain evidence="2">CECT 7615</strain>
    </source>
</reference>
<dbReference type="AlphaFoldDB" id="A0A2R8C952"/>